<dbReference type="InterPro" id="IPR036291">
    <property type="entry name" value="NAD(P)-bd_dom_sf"/>
</dbReference>
<keyword evidence="1 4" id="KW-0560">Oxidoreductase</keyword>
<dbReference type="SUPFAM" id="SSF50129">
    <property type="entry name" value="GroES-like"/>
    <property type="match status" value="1"/>
</dbReference>
<evidence type="ECO:0000259" key="3">
    <source>
        <dbReference type="Pfam" id="PF08240"/>
    </source>
</evidence>
<dbReference type="EMBL" id="CP029803">
    <property type="protein sequence ID" value="AWT60244.1"/>
    <property type="molecule type" value="Genomic_DNA"/>
</dbReference>
<reference evidence="4 5" key="1">
    <citation type="submission" date="2018-06" db="EMBL/GenBank/DDBJ databases">
        <title>Draft Genome Sequence of a Novel Marine Bacterium Related to the Verrucomicrobia.</title>
        <authorList>
            <person name="Vosseberg J."/>
            <person name="Martijn J."/>
            <person name="Ettema T.J.G."/>
        </authorList>
    </citation>
    <scope>NUCLEOTIDE SEQUENCE [LARGE SCALE GENOMIC DNA]</scope>
    <source>
        <strain evidence="4">TARA_B100001123</strain>
    </source>
</reference>
<dbReference type="Proteomes" id="UP000247465">
    <property type="component" value="Chromosome"/>
</dbReference>
<dbReference type="InterPro" id="IPR013149">
    <property type="entry name" value="ADH-like_C"/>
</dbReference>
<dbReference type="Gene3D" id="3.90.180.10">
    <property type="entry name" value="Medium-chain alcohol dehydrogenases, catalytic domain"/>
    <property type="match status" value="1"/>
</dbReference>
<organism evidence="4 5">
    <name type="scientific">Candidatus Moanibacter tarae</name>
    <dbReference type="NCBI Taxonomy" id="2200854"/>
    <lineage>
        <taxon>Bacteria</taxon>
        <taxon>Pseudomonadati</taxon>
        <taxon>Verrucomicrobiota</taxon>
        <taxon>Opitutia</taxon>
        <taxon>Puniceicoccales</taxon>
        <taxon>Puniceicoccales incertae sedis</taxon>
        <taxon>Candidatus Moanibacter</taxon>
    </lineage>
</organism>
<dbReference type="Gene3D" id="3.40.50.720">
    <property type="entry name" value="NAD(P)-binding Rossmann-like Domain"/>
    <property type="match status" value="1"/>
</dbReference>
<dbReference type="GO" id="GO:0008926">
    <property type="term" value="F:mannitol-1-phosphate 5-dehydrogenase activity"/>
    <property type="evidence" value="ECO:0007669"/>
    <property type="project" value="UniProtKB-EC"/>
</dbReference>
<feature type="domain" description="Alcohol dehydrogenase-like C-terminal" evidence="2">
    <location>
        <begin position="259"/>
        <end position="360"/>
    </location>
</feature>
<gene>
    <name evidence="4" type="primary">yggP</name>
    <name evidence="4" type="ORF">DF168_01447</name>
</gene>
<protein>
    <submittedName>
        <fullName evidence="4">Mannitol-1-phosphate 5-dehydrogenase</fullName>
        <ecNumber evidence="4">1.1.1.17</ecNumber>
    </submittedName>
</protein>
<dbReference type="InterPro" id="IPR013154">
    <property type="entry name" value="ADH-like_N"/>
</dbReference>
<dbReference type="SUPFAM" id="SSF51735">
    <property type="entry name" value="NAD(P)-binding Rossmann-fold domains"/>
    <property type="match status" value="1"/>
</dbReference>
<evidence type="ECO:0000256" key="1">
    <source>
        <dbReference type="ARBA" id="ARBA00023002"/>
    </source>
</evidence>
<evidence type="ECO:0000313" key="5">
    <source>
        <dbReference type="Proteomes" id="UP000247465"/>
    </source>
</evidence>
<sequence length="426" mass="46515">MENPKISHLLSNNQSSMRALVLDGIGFTHSKVIDIPIPRPGPNELLARVDAAGICASLIKIIEQGANHPTIYGWDLSQFPLILGDEGSITLVEIGENLIDSYHSGERYTIQPAVYHAPIRHRERYRNHAQGVDKMGVGYTLPGFLAEYIIVGEEVLAANCLIPLPDDSLPYAHVAMAEPFSCVVASHEHHLHLVQVKATHPRKVTKGIKKNGITLIIGAGAMGRMHIDQALSAHPKAIIVSDLIQNRLDRAQLLFQLRAEQLGIELHFINPTKSNIKNLVNKVSDVQGADDVIVAVGAPEAVESGQHLVGRDGVLNIFGGLKSGNATVQLDANIVHYRETYVTGSSGGQIWDIVRSLELIASKDIDPSAHVTRIGDLYHAPTLIQQIKACELDGKAVIYPHRHSKEILSVDRWSADDETAYLSDSE</sequence>
<name>A0A2Z4AIM4_9BACT</name>
<dbReference type="PANTHER" id="PTHR43401">
    <property type="entry name" value="L-THREONINE 3-DEHYDROGENASE"/>
    <property type="match status" value="1"/>
</dbReference>
<dbReference type="EC" id="1.1.1.17" evidence="4"/>
<accession>A0A2Z4AIM4</accession>
<dbReference type="KEGG" id="mtar:DF168_01447"/>
<dbReference type="Pfam" id="PF08240">
    <property type="entry name" value="ADH_N"/>
    <property type="match status" value="1"/>
</dbReference>
<evidence type="ECO:0000259" key="2">
    <source>
        <dbReference type="Pfam" id="PF00107"/>
    </source>
</evidence>
<proteinExistence type="predicted"/>
<evidence type="ECO:0000313" key="4">
    <source>
        <dbReference type="EMBL" id="AWT60244.1"/>
    </source>
</evidence>
<dbReference type="AlphaFoldDB" id="A0A2Z4AIM4"/>
<feature type="domain" description="Alcohol dehydrogenase-like N-terminal" evidence="3">
    <location>
        <begin position="41"/>
        <end position="156"/>
    </location>
</feature>
<dbReference type="InterPro" id="IPR011032">
    <property type="entry name" value="GroES-like_sf"/>
</dbReference>
<dbReference type="PANTHER" id="PTHR43401:SF4">
    <property type="entry name" value="D-ARABINOSE 1-DEHYDROGENASE (NADP(+))"/>
    <property type="match status" value="1"/>
</dbReference>
<dbReference type="InterPro" id="IPR050129">
    <property type="entry name" value="Zn_alcohol_dh"/>
</dbReference>
<dbReference type="Pfam" id="PF00107">
    <property type="entry name" value="ADH_zinc_N"/>
    <property type="match status" value="1"/>
</dbReference>